<reference evidence="1 2" key="1">
    <citation type="submission" date="2018-04" db="EMBL/GenBank/DDBJ databases">
        <title>Pararhodobacter oceanense sp. nov., isolated from marine intertidal sediment.</title>
        <authorList>
            <person name="Wang X.-L."/>
            <person name="Du Z.-J."/>
        </authorList>
    </citation>
    <scope>NUCLEOTIDE SEQUENCE [LARGE SCALE GENOMIC DNA]</scope>
    <source>
        <strain evidence="1 2">AM505</strain>
    </source>
</reference>
<evidence type="ECO:0000313" key="2">
    <source>
        <dbReference type="Proteomes" id="UP000245911"/>
    </source>
</evidence>
<dbReference type="Proteomes" id="UP000245911">
    <property type="component" value="Unassembled WGS sequence"/>
</dbReference>
<gene>
    <name evidence="1" type="ORF">DDE20_17005</name>
</gene>
<keyword evidence="2" id="KW-1185">Reference proteome</keyword>
<comment type="caution">
    <text evidence="1">The sequence shown here is derived from an EMBL/GenBank/DDBJ whole genome shotgun (WGS) entry which is preliminary data.</text>
</comment>
<dbReference type="AlphaFoldDB" id="A0A2T8HPU4"/>
<dbReference type="EMBL" id="QDKM01000012">
    <property type="protein sequence ID" value="PVH27469.1"/>
    <property type="molecule type" value="Genomic_DNA"/>
</dbReference>
<proteinExistence type="predicted"/>
<evidence type="ECO:0000313" key="1">
    <source>
        <dbReference type="EMBL" id="PVH27469.1"/>
    </source>
</evidence>
<sequence>MQSDHGVALTIAGVPSLRDDILTEPSGETYRRFREFNLSMIRRGSRSAILFGSNFVKSAEKLGVSAREEDEFAERILFAEHGQVGRSIALAKEILRDAVSRKRDELSLAHAERVFRKINGDLEMTPFHFDDWSAVKRELEAIGWGQ</sequence>
<name>A0A2T8HPU4_9RHOB</name>
<accession>A0A2T8HPU4</accession>
<organism evidence="1 2">
    <name type="scientific">Pararhodobacter oceanensis</name>
    <dbReference type="NCBI Taxonomy" id="2172121"/>
    <lineage>
        <taxon>Bacteria</taxon>
        <taxon>Pseudomonadati</taxon>
        <taxon>Pseudomonadota</taxon>
        <taxon>Alphaproteobacteria</taxon>
        <taxon>Rhodobacterales</taxon>
        <taxon>Paracoccaceae</taxon>
        <taxon>Pararhodobacter</taxon>
    </lineage>
</organism>
<protein>
    <submittedName>
        <fullName evidence="1">Uncharacterized protein</fullName>
    </submittedName>
</protein>